<feature type="non-terminal residue" evidence="1">
    <location>
        <position position="1"/>
    </location>
</feature>
<gene>
    <name evidence="1" type="ORF">J2D75_05700</name>
</gene>
<evidence type="ECO:0008006" key="3">
    <source>
        <dbReference type="Google" id="ProtNLM"/>
    </source>
</evidence>
<keyword evidence="2" id="KW-1185">Reference proteome</keyword>
<proteinExistence type="predicted"/>
<comment type="caution">
    <text evidence="1">The sequence shown here is derived from an EMBL/GenBank/DDBJ whole genome shotgun (WGS) entry which is preliminary data.</text>
</comment>
<dbReference type="Proteomes" id="UP000664399">
    <property type="component" value="Unassembled WGS sequence"/>
</dbReference>
<evidence type="ECO:0000313" key="1">
    <source>
        <dbReference type="EMBL" id="MBO1327970.1"/>
    </source>
</evidence>
<sequence length="65" mass="7047">VQIGVAHASVSSKSESLAVQRHDGGRPGVDRHFSLRREHILPDAPVRCLIAATLWNGFLQLSAFA</sequence>
<evidence type="ECO:0000313" key="2">
    <source>
        <dbReference type="Proteomes" id="UP000664399"/>
    </source>
</evidence>
<accession>A0ABS3LKA4</accession>
<protein>
    <recommendedName>
        <fullName evidence="3">Transposase</fullName>
    </recommendedName>
</protein>
<dbReference type="RefSeq" id="WP_207853782.1">
    <property type="nucleotide sequence ID" value="NZ_JAFVMG010000003.1"/>
</dbReference>
<dbReference type="EMBL" id="JAFVMG010000003">
    <property type="protein sequence ID" value="MBO1327970.1"/>
    <property type="molecule type" value="Genomic_DNA"/>
</dbReference>
<organism evidence="1 2">
    <name type="scientific">Acetobacter suratthaniensis</name>
    <dbReference type="NCBI Taxonomy" id="1502841"/>
    <lineage>
        <taxon>Bacteria</taxon>
        <taxon>Pseudomonadati</taxon>
        <taxon>Pseudomonadota</taxon>
        <taxon>Alphaproteobacteria</taxon>
        <taxon>Acetobacterales</taxon>
        <taxon>Acetobacteraceae</taxon>
        <taxon>Acetobacter</taxon>
    </lineage>
</organism>
<name>A0ABS3LKA4_9PROT</name>
<reference evidence="1 2" key="1">
    <citation type="submission" date="2021-03" db="EMBL/GenBank/DDBJ databases">
        <title>The complete genome sequence of Acetobacter suratthaniensis TBRC 1719.</title>
        <authorList>
            <person name="Charoenyingcharoen P."/>
            <person name="Yukphan P."/>
        </authorList>
    </citation>
    <scope>NUCLEOTIDE SEQUENCE [LARGE SCALE GENOMIC DNA]</scope>
    <source>
        <strain evidence="1 2">TBRC 1719</strain>
    </source>
</reference>